<evidence type="ECO:0000313" key="4">
    <source>
        <dbReference type="EMBL" id="ADY57656.1"/>
    </source>
</evidence>
<evidence type="ECO:0000256" key="2">
    <source>
        <dbReference type="SAM" id="Phobius"/>
    </source>
</evidence>
<feature type="signal peptide" evidence="3">
    <location>
        <begin position="1"/>
        <end position="20"/>
    </location>
</feature>
<keyword evidence="2" id="KW-0472">Membrane</keyword>
<keyword evidence="2" id="KW-1133">Transmembrane helix</keyword>
<keyword evidence="2" id="KW-0812">Transmembrane</keyword>
<accession>F0SLH3</accession>
<dbReference type="RefSeq" id="WP_013626400.1">
    <property type="nucleotide sequence ID" value="NC_015174.1"/>
</dbReference>
<sequence>MTWVRLGLILLLGLPSAALAATPAVPALPHVQSIFHTPALAVMVWQDEAAASAGDAEVSENGNTRSVADESEEDLTPAEKERRKNYLSIAWLLLIGVGVIGLLLLLMVLFIGSSIRRVARTPTPNATLRDQLWYLKPGADKDSSSESKAAGDQTDGEKKHDS</sequence>
<evidence type="ECO:0000256" key="1">
    <source>
        <dbReference type="SAM" id="MobiDB-lite"/>
    </source>
</evidence>
<reference evidence="5" key="1">
    <citation type="submission" date="2011-02" db="EMBL/GenBank/DDBJ databases">
        <title>The complete genome of Planctomyces brasiliensis DSM 5305.</title>
        <authorList>
            <person name="Lucas S."/>
            <person name="Copeland A."/>
            <person name="Lapidus A."/>
            <person name="Bruce D."/>
            <person name="Goodwin L."/>
            <person name="Pitluck S."/>
            <person name="Kyrpides N."/>
            <person name="Mavromatis K."/>
            <person name="Pagani I."/>
            <person name="Ivanova N."/>
            <person name="Ovchinnikova G."/>
            <person name="Lu M."/>
            <person name="Detter J.C."/>
            <person name="Han C."/>
            <person name="Land M."/>
            <person name="Hauser L."/>
            <person name="Markowitz V."/>
            <person name="Cheng J.-F."/>
            <person name="Hugenholtz P."/>
            <person name="Woyke T."/>
            <person name="Wu D."/>
            <person name="Tindall B."/>
            <person name="Pomrenke H.G."/>
            <person name="Brambilla E."/>
            <person name="Klenk H.-P."/>
            <person name="Eisen J.A."/>
        </authorList>
    </citation>
    <scope>NUCLEOTIDE SEQUENCE [LARGE SCALE GENOMIC DNA]</scope>
    <source>
        <strain evidence="5">ATCC 49424 / DSM 5305 / JCM 21570 / NBRC 103401 / IFAM 1448</strain>
    </source>
</reference>
<dbReference type="AlphaFoldDB" id="F0SLH3"/>
<dbReference type="Proteomes" id="UP000006860">
    <property type="component" value="Chromosome"/>
</dbReference>
<dbReference type="EMBL" id="CP002546">
    <property type="protein sequence ID" value="ADY57656.1"/>
    <property type="molecule type" value="Genomic_DNA"/>
</dbReference>
<evidence type="ECO:0000256" key="3">
    <source>
        <dbReference type="SAM" id="SignalP"/>
    </source>
</evidence>
<gene>
    <name evidence="4" type="ordered locus">Plabr_0024</name>
</gene>
<feature type="region of interest" description="Disordered" evidence="1">
    <location>
        <begin position="54"/>
        <end position="79"/>
    </location>
</feature>
<organism evidence="4 5">
    <name type="scientific">Rubinisphaera brasiliensis (strain ATCC 49424 / DSM 5305 / JCM 21570 / IAM 15109 / NBRC 103401 / IFAM 1448)</name>
    <name type="common">Planctomyces brasiliensis</name>
    <dbReference type="NCBI Taxonomy" id="756272"/>
    <lineage>
        <taxon>Bacteria</taxon>
        <taxon>Pseudomonadati</taxon>
        <taxon>Planctomycetota</taxon>
        <taxon>Planctomycetia</taxon>
        <taxon>Planctomycetales</taxon>
        <taxon>Planctomycetaceae</taxon>
        <taxon>Rubinisphaera</taxon>
    </lineage>
</organism>
<feature type="chain" id="PRO_5003260663" evidence="3">
    <location>
        <begin position="21"/>
        <end position="162"/>
    </location>
</feature>
<evidence type="ECO:0000313" key="5">
    <source>
        <dbReference type="Proteomes" id="UP000006860"/>
    </source>
</evidence>
<protein>
    <submittedName>
        <fullName evidence="4">Uncharacterized protein</fullName>
    </submittedName>
</protein>
<dbReference type="KEGG" id="pbs:Plabr_0024"/>
<feature type="transmembrane region" description="Helical" evidence="2">
    <location>
        <begin position="89"/>
        <end position="111"/>
    </location>
</feature>
<name>F0SLH3_RUBBR</name>
<keyword evidence="5" id="KW-1185">Reference proteome</keyword>
<feature type="region of interest" description="Disordered" evidence="1">
    <location>
        <begin position="137"/>
        <end position="162"/>
    </location>
</feature>
<dbReference type="HOGENOM" id="CLU_1634133_0_0_0"/>
<dbReference type="STRING" id="756272.Plabr_0024"/>
<proteinExistence type="predicted"/>
<keyword evidence="3" id="KW-0732">Signal</keyword>